<name>A0A2Z6I7B7_9BURK</name>
<dbReference type="InterPro" id="IPR010131">
    <property type="entry name" value="MdtP/NodT-like"/>
</dbReference>
<dbReference type="AlphaFoldDB" id="A0A2Z6I7B7"/>
<keyword evidence="2" id="KW-1134">Transmembrane beta strand</keyword>
<dbReference type="KEGG" id="sutt:SUTMEG_02360"/>
<dbReference type="RefSeq" id="WP_120176012.1">
    <property type="nucleotide sequence ID" value="NZ_AP018786.1"/>
</dbReference>
<dbReference type="GO" id="GO:0015562">
    <property type="term" value="F:efflux transmembrane transporter activity"/>
    <property type="evidence" value="ECO:0007669"/>
    <property type="project" value="InterPro"/>
</dbReference>
<dbReference type="OrthoDB" id="9770517at2"/>
<dbReference type="PANTHER" id="PTHR30203:SF32">
    <property type="entry name" value="CATION EFFLUX SYSTEM PROTEIN CUSC"/>
    <property type="match status" value="1"/>
</dbReference>
<dbReference type="NCBIfam" id="TIGR01845">
    <property type="entry name" value="outer_NodT"/>
    <property type="match status" value="1"/>
</dbReference>
<keyword evidence="2" id="KW-0732">Signal</keyword>
<gene>
    <name evidence="3" type="ORF">SUTMEG_02360</name>
</gene>
<dbReference type="Proteomes" id="UP000271003">
    <property type="component" value="Chromosome"/>
</dbReference>
<keyword evidence="2" id="KW-0449">Lipoprotein</keyword>
<evidence type="ECO:0000313" key="3">
    <source>
        <dbReference type="EMBL" id="BBF22345.1"/>
    </source>
</evidence>
<comment type="similarity">
    <text evidence="1 2">Belongs to the outer membrane factor (OMF) (TC 1.B.17) family.</text>
</comment>
<feature type="chain" id="PRO_5016191966" evidence="2">
    <location>
        <begin position="25"/>
        <end position="478"/>
    </location>
</feature>
<dbReference type="Gene3D" id="2.20.200.10">
    <property type="entry name" value="Outer membrane efflux proteins (OEP)"/>
    <property type="match status" value="1"/>
</dbReference>
<dbReference type="PROSITE" id="PS51257">
    <property type="entry name" value="PROKAR_LIPOPROTEIN"/>
    <property type="match status" value="1"/>
</dbReference>
<dbReference type="PANTHER" id="PTHR30203">
    <property type="entry name" value="OUTER MEMBRANE CATION EFFLUX PROTEIN"/>
    <property type="match status" value="1"/>
</dbReference>
<protein>
    <submittedName>
        <fullName evidence="3">AdeC/adeK/oprM family multidrug efflux complex outer membrane factor</fullName>
    </submittedName>
</protein>
<dbReference type="Pfam" id="PF02321">
    <property type="entry name" value="OEP"/>
    <property type="match status" value="2"/>
</dbReference>
<dbReference type="Gene3D" id="1.20.1600.10">
    <property type="entry name" value="Outer membrane efflux proteins (OEP)"/>
    <property type="match status" value="1"/>
</dbReference>
<evidence type="ECO:0000256" key="1">
    <source>
        <dbReference type="ARBA" id="ARBA00007613"/>
    </source>
</evidence>
<sequence>MQKKQLTILPVVLLLTLTGCVNLAPDYERPAAPVESAWPQGEAYATTEAKRAALPVWKDFIVDERLEKVIDLGLENNRDLRVAALNVERARALYGVQRSELFPTVAAAAQNAAQHTPETLSATGRSSTGHQYTAQLAMSSYELDFFGRVRNLNEQALQNYLASDDARRSAKSTLIGQIAMTWLTYGADVEQLKLQRETLASQEESFRLVEESFRLGAVSQLDYEQARTTVAAARASIAAYQRAVAVDRNALQLLVGAPIPEELLPTGIELASTLKVALPEGMPSEVLLNRPDVQQAERSLRAANASIGVARAAFFPSVSLSLGGGTGSLHLSDLFGGNSGMWSFTPNVALPIFTGGRNLANLEAARVDERIAATNYEKAIQTAFREVADALATEGTIEGELKSREEYADAAGKAYEISNSRYQHGAAAYTEVLDAQRAKVSAEQVLITTQLARASSLVTLYKVLGGGALEEPAKQGID</sequence>
<dbReference type="GO" id="GO:0005886">
    <property type="term" value="C:plasma membrane"/>
    <property type="evidence" value="ECO:0007669"/>
    <property type="project" value="UniProtKB-SubCell"/>
</dbReference>
<reference evidence="3 4" key="1">
    <citation type="journal article" date="2018" name="Int. J. Syst. Evol. Microbiol.">
        <title>Mesosutterella multiformis gen. nov., sp. nov., a member of the family Sutterellaceae and Sutterella megalosphaeroides sp. nov., isolated from human faeces.</title>
        <authorList>
            <person name="Sakamoto M."/>
            <person name="Ikeyama N."/>
            <person name="Kunihiro T."/>
            <person name="Iino T."/>
            <person name="Yuki M."/>
            <person name="Ohkuma M."/>
        </authorList>
    </citation>
    <scope>NUCLEOTIDE SEQUENCE [LARGE SCALE GENOMIC DNA]</scope>
    <source>
        <strain evidence="3 4">6FBBBH3</strain>
    </source>
</reference>
<dbReference type="SUPFAM" id="SSF56954">
    <property type="entry name" value="Outer membrane efflux proteins (OEP)"/>
    <property type="match status" value="1"/>
</dbReference>
<keyword evidence="2" id="KW-0564">Palmitate</keyword>
<keyword evidence="2" id="KW-0812">Transmembrane</keyword>
<keyword evidence="4" id="KW-1185">Reference proteome</keyword>
<dbReference type="EMBL" id="AP018786">
    <property type="protein sequence ID" value="BBF22345.1"/>
    <property type="molecule type" value="Genomic_DNA"/>
</dbReference>
<accession>A0A2Z6I7B7</accession>
<organism evidence="3 4">
    <name type="scientific">Sutterella megalosphaeroides</name>
    <dbReference type="NCBI Taxonomy" id="2494234"/>
    <lineage>
        <taxon>Bacteria</taxon>
        <taxon>Pseudomonadati</taxon>
        <taxon>Pseudomonadota</taxon>
        <taxon>Betaproteobacteria</taxon>
        <taxon>Burkholderiales</taxon>
        <taxon>Sutterellaceae</taxon>
        <taxon>Sutterella</taxon>
    </lineage>
</organism>
<dbReference type="InterPro" id="IPR003423">
    <property type="entry name" value="OMP_efflux"/>
</dbReference>
<evidence type="ECO:0000313" key="4">
    <source>
        <dbReference type="Proteomes" id="UP000271003"/>
    </source>
</evidence>
<proteinExistence type="inferred from homology"/>
<feature type="signal peptide" evidence="2">
    <location>
        <begin position="1"/>
        <end position="24"/>
    </location>
</feature>
<evidence type="ECO:0000256" key="2">
    <source>
        <dbReference type="RuleBase" id="RU362097"/>
    </source>
</evidence>
<comment type="subcellular location">
    <subcellularLocation>
        <location evidence="2">Cell membrane</location>
        <topology evidence="2">Lipid-anchor</topology>
    </subcellularLocation>
</comment>
<keyword evidence="2" id="KW-0472">Membrane</keyword>